<feature type="transmembrane region" description="Helical" evidence="1">
    <location>
        <begin position="6"/>
        <end position="27"/>
    </location>
</feature>
<accession>A0ABV0RSH1</accession>
<keyword evidence="3" id="KW-1185">Reference proteome</keyword>
<sequence length="105" mass="11466">NPSLLIIPVAVIVAIVLICLVVSVLWFKFKHPTPQQTQSQTGAEVQTAAYEPEEGVHYGEVNFQHRGPKACSVSVQDSEQQDTVYAQVKVSADNPGDIYAQVKKS</sequence>
<name>A0ABV0RSH1_9TELE</name>
<organism evidence="2 3">
    <name type="scientific">Xenoophorus captivus</name>
    <dbReference type="NCBI Taxonomy" id="1517983"/>
    <lineage>
        <taxon>Eukaryota</taxon>
        <taxon>Metazoa</taxon>
        <taxon>Chordata</taxon>
        <taxon>Craniata</taxon>
        <taxon>Vertebrata</taxon>
        <taxon>Euteleostomi</taxon>
        <taxon>Actinopterygii</taxon>
        <taxon>Neopterygii</taxon>
        <taxon>Teleostei</taxon>
        <taxon>Neoteleostei</taxon>
        <taxon>Acanthomorphata</taxon>
        <taxon>Ovalentaria</taxon>
        <taxon>Atherinomorphae</taxon>
        <taxon>Cyprinodontiformes</taxon>
        <taxon>Goodeidae</taxon>
        <taxon>Xenoophorus</taxon>
    </lineage>
</organism>
<gene>
    <name evidence="2" type="ORF">XENOCAPTIV_026889</name>
</gene>
<keyword evidence="1" id="KW-0812">Transmembrane</keyword>
<protein>
    <submittedName>
        <fullName evidence="2">Uncharacterized protein</fullName>
    </submittedName>
</protein>
<dbReference type="EMBL" id="JAHRIN010057244">
    <property type="protein sequence ID" value="MEQ2211111.1"/>
    <property type="molecule type" value="Genomic_DNA"/>
</dbReference>
<comment type="caution">
    <text evidence="2">The sequence shown here is derived from an EMBL/GenBank/DDBJ whole genome shotgun (WGS) entry which is preliminary data.</text>
</comment>
<keyword evidence="1" id="KW-0472">Membrane</keyword>
<dbReference type="Proteomes" id="UP001434883">
    <property type="component" value="Unassembled WGS sequence"/>
</dbReference>
<feature type="non-terminal residue" evidence="2">
    <location>
        <position position="1"/>
    </location>
</feature>
<evidence type="ECO:0000313" key="3">
    <source>
        <dbReference type="Proteomes" id="UP001434883"/>
    </source>
</evidence>
<evidence type="ECO:0000313" key="2">
    <source>
        <dbReference type="EMBL" id="MEQ2211111.1"/>
    </source>
</evidence>
<reference evidence="2 3" key="1">
    <citation type="submission" date="2021-06" db="EMBL/GenBank/DDBJ databases">
        <authorList>
            <person name="Palmer J.M."/>
        </authorList>
    </citation>
    <scope>NUCLEOTIDE SEQUENCE [LARGE SCALE GENOMIC DNA]</scope>
    <source>
        <strain evidence="2 3">XC_2019</strain>
        <tissue evidence="2">Muscle</tissue>
    </source>
</reference>
<evidence type="ECO:0000256" key="1">
    <source>
        <dbReference type="SAM" id="Phobius"/>
    </source>
</evidence>
<keyword evidence="1" id="KW-1133">Transmembrane helix</keyword>
<proteinExistence type="predicted"/>